<gene>
    <name evidence="3" type="primary">mnmD</name>
    <name evidence="3" type="ORF">PR017_10605</name>
</gene>
<dbReference type="Gene3D" id="3.40.50.150">
    <property type="entry name" value="Vaccinia Virus protein VP39"/>
    <property type="match status" value="1"/>
</dbReference>
<reference evidence="3 4" key="1">
    <citation type="journal article" date="2018" name="Sci. Rep.">
        <title>Rhizobium tumorigenes sp. nov., a novel plant tumorigenic bacterium isolated from cane gall tumors on thornless blackberry.</title>
        <authorList>
            <person name="Kuzmanovi N."/>
            <person name="Smalla K."/>
            <person name="Gronow S."/>
            <person name="PuBawska J."/>
        </authorList>
    </citation>
    <scope>NUCLEOTIDE SEQUENCE [LARGE SCALE GENOMIC DNA]</scope>
    <source>
        <strain evidence="3 4">1078</strain>
    </source>
</reference>
<dbReference type="Pfam" id="PF05430">
    <property type="entry name" value="Methyltransf_30"/>
    <property type="match status" value="1"/>
</dbReference>
<dbReference type="PANTHER" id="PTHR39963:SF1">
    <property type="entry name" value="MNMC-LIKE METHYLTRANSFERASE DOMAIN-CONTAINING PROTEIN"/>
    <property type="match status" value="1"/>
</dbReference>
<reference evidence="4" key="2">
    <citation type="journal article" date="2023" name="MicrobiologyOpen">
        <title>Genomics of the tumorigenes clade of the family Rhizobiaceae and description of Rhizobium rhododendri sp. nov.</title>
        <authorList>
            <person name="Kuzmanovic N."/>
            <person name="diCenzo G.C."/>
            <person name="Bunk B."/>
            <person name="Sproeer C."/>
            <person name="Fruehling A."/>
            <person name="Neumann-Schaal M."/>
            <person name="Overmann J."/>
            <person name="Smalla K."/>
        </authorList>
    </citation>
    <scope>NUCLEOTIDE SEQUENCE [LARGE SCALE GENOMIC DNA]</scope>
    <source>
        <strain evidence="4">1078</strain>
    </source>
</reference>
<evidence type="ECO:0000313" key="3">
    <source>
        <dbReference type="EMBL" id="WFR94289.1"/>
    </source>
</evidence>
<dbReference type="Proteomes" id="UP000249499">
    <property type="component" value="Chromosome"/>
</dbReference>
<dbReference type="NCBIfam" id="NF033855">
    <property type="entry name" value="tRNA_MNMC2"/>
    <property type="match status" value="1"/>
</dbReference>
<evidence type="ECO:0000313" key="4">
    <source>
        <dbReference type="Proteomes" id="UP000249499"/>
    </source>
</evidence>
<dbReference type="SUPFAM" id="SSF53335">
    <property type="entry name" value="S-adenosyl-L-methionine-dependent methyltransferases"/>
    <property type="match status" value="1"/>
</dbReference>
<keyword evidence="4" id="KW-1185">Reference proteome</keyword>
<protein>
    <submittedName>
        <fullName evidence="3">tRNA (5-methylaminomethyl-2-thiouridine)(34)-methyltransferase MnmD</fullName>
    </submittedName>
</protein>
<accession>A0AAF1K2F4</accession>
<dbReference type="EMBL" id="CP117255">
    <property type="protein sequence ID" value="WFR94289.1"/>
    <property type="molecule type" value="Genomic_DNA"/>
</dbReference>
<name>A0AAF1K2F4_9HYPH</name>
<dbReference type="InterPro" id="IPR047785">
    <property type="entry name" value="tRNA_MNMC2"/>
</dbReference>
<feature type="domain" description="MnmC-like methyltransferase" evidence="2">
    <location>
        <begin position="118"/>
        <end position="237"/>
    </location>
</feature>
<proteinExistence type="predicted"/>
<dbReference type="AlphaFoldDB" id="A0AAF1K2F4"/>
<feature type="region of interest" description="Disordered" evidence="1">
    <location>
        <begin position="1"/>
        <end position="20"/>
    </location>
</feature>
<evidence type="ECO:0000256" key="1">
    <source>
        <dbReference type="SAM" id="MobiDB-lite"/>
    </source>
</evidence>
<evidence type="ECO:0000259" key="2">
    <source>
        <dbReference type="Pfam" id="PF05430"/>
    </source>
</evidence>
<dbReference type="GO" id="GO:0016645">
    <property type="term" value="F:oxidoreductase activity, acting on the CH-NH group of donors"/>
    <property type="evidence" value="ECO:0007669"/>
    <property type="project" value="InterPro"/>
</dbReference>
<sequence>MTDPVSDDASQTMSQPLEWRDGDMPYSSAFGDHFYCQTDGRLECGHVFLDGNGLPARWRDRSEFRIGELGFGTALNFCETWRQWKTERAPGSTLHFMSFELYPMRAQEIDRALSRWTEIDDERKALVTCWPETPEGIVSLQLDGQTRLSVVCGPALAGVDAAETGFDAWFLDGFAPSRNGDMWSPELMQLVHDKTSPGGTFATYAAAGFVRRNLQAAGFAVERRKGFAGKREMLCGVRGPSDA</sequence>
<dbReference type="GO" id="GO:0004808">
    <property type="term" value="F:tRNA (5-methylaminomethyl-2-thiouridylate)(34)-methyltransferase activity"/>
    <property type="evidence" value="ECO:0007669"/>
    <property type="project" value="InterPro"/>
</dbReference>
<dbReference type="InterPro" id="IPR029063">
    <property type="entry name" value="SAM-dependent_MTases_sf"/>
</dbReference>
<dbReference type="InterPro" id="IPR008471">
    <property type="entry name" value="MnmC-like_methylTransf"/>
</dbReference>
<dbReference type="RefSeq" id="WP_111222602.1">
    <property type="nucleotide sequence ID" value="NZ_CP117255.1"/>
</dbReference>
<dbReference type="KEGG" id="rtu:PR017_10605"/>
<organism evidence="3 4">
    <name type="scientific">Rhizobium tumorigenes</name>
    <dbReference type="NCBI Taxonomy" id="2041385"/>
    <lineage>
        <taxon>Bacteria</taxon>
        <taxon>Pseudomonadati</taxon>
        <taxon>Pseudomonadota</taxon>
        <taxon>Alphaproteobacteria</taxon>
        <taxon>Hyphomicrobiales</taxon>
        <taxon>Rhizobiaceae</taxon>
        <taxon>Rhizobium/Agrobacterium group</taxon>
        <taxon>Rhizobium</taxon>
    </lineage>
</organism>
<dbReference type="PANTHER" id="PTHR39963">
    <property type="entry name" value="SLL0983 PROTEIN"/>
    <property type="match status" value="1"/>
</dbReference>